<proteinExistence type="predicted"/>
<comment type="caution">
    <text evidence="1">The sequence shown here is derived from an EMBL/GenBank/DDBJ whole genome shotgun (WGS) entry which is preliminary data.</text>
</comment>
<evidence type="ECO:0000313" key="2">
    <source>
        <dbReference type="Proteomes" id="UP001519332"/>
    </source>
</evidence>
<protein>
    <submittedName>
        <fullName evidence="1">Uncharacterized protein</fullName>
    </submittedName>
</protein>
<reference evidence="1 2" key="1">
    <citation type="submission" date="2021-03" db="EMBL/GenBank/DDBJ databases">
        <title>Sequencing the genomes of 1000 actinobacteria strains.</title>
        <authorList>
            <person name="Klenk H.-P."/>
        </authorList>
    </citation>
    <scope>NUCLEOTIDE SEQUENCE [LARGE SCALE GENOMIC DNA]</scope>
    <source>
        <strain evidence="1 2">DSM 46670</strain>
    </source>
</reference>
<organism evidence="1 2">
    <name type="scientific">Kibdelosporangium banguiense</name>
    <dbReference type="NCBI Taxonomy" id="1365924"/>
    <lineage>
        <taxon>Bacteria</taxon>
        <taxon>Bacillati</taxon>
        <taxon>Actinomycetota</taxon>
        <taxon>Actinomycetes</taxon>
        <taxon>Pseudonocardiales</taxon>
        <taxon>Pseudonocardiaceae</taxon>
        <taxon>Kibdelosporangium</taxon>
    </lineage>
</organism>
<accession>A0ABS4TT18</accession>
<dbReference type="Proteomes" id="UP001519332">
    <property type="component" value="Unassembled WGS sequence"/>
</dbReference>
<gene>
    <name evidence="1" type="ORF">JOF56_007924</name>
</gene>
<evidence type="ECO:0000313" key="1">
    <source>
        <dbReference type="EMBL" id="MBP2327539.1"/>
    </source>
</evidence>
<name>A0ABS4TT18_9PSEU</name>
<dbReference type="EMBL" id="JAGINW010000001">
    <property type="protein sequence ID" value="MBP2327539.1"/>
    <property type="molecule type" value="Genomic_DNA"/>
</dbReference>
<sequence>MSLRCSRTLVPLVLKALDDARQLDELTDEAEDL</sequence>
<keyword evidence="2" id="KW-1185">Reference proteome</keyword>